<keyword evidence="6" id="KW-1185">Reference proteome</keyword>
<name>A0AAE3YDR9_9MICC</name>
<keyword evidence="2 5" id="KW-0378">Hydrolase</keyword>
<feature type="signal peptide" evidence="4">
    <location>
        <begin position="1"/>
        <end position="26"/>
    </location>
</feature>
<accession>A0AAE3YDR9</accession>
<comment type="similarity">
    <text evidence="1">Belongs to the peptidase S13 family.</text>
</comment>
<protein>
    <submittedName>
        <fullName evidence="5">D-alanyl-D-alanine carboxypeptidase/D-alanyl-D-alanine-endopeptidase (Penicillin-binding protein 4)</fullName>
        <ecNumber evidence="5">3.4.16.4</ecNumber>
        <ecNumber evidence="5">3.4.21.-</ecNumber>
    </submittedName>
</protein>
<keyword evidence="4" id="KW-0732">Signal</keyword>
<evidence type="ECO:0000256" key="2">
    <source>
        <dbReference type="ARBA" id="ARBA00022801"/>
    </source>
</evidence>
<dbReference type="RefSeq" id="WP_309850384.1">
    <property type="nucleotide sequence ID" value="NZ_BAAAIU010000023.1"/>
</dbReference>
<dbReference type="AlphaFoldDB" id="A0AAE3YDR9"/>
<feature type="compositionally biased region" description="Low complexity" evidence="3">
    <location>
        <begin position="33"/>
        <end position="44"/>
    </location>
</feature>
<feature type="compositionally biased region" description="Low complexity" evidence="3">
    <location>
        <begin position="51"/>
        <end position="70"/>
    </location>
</feature>
<evidence type="ECO:0000313" key="6">
    <source>
        <dbReference type="Proteomes" id="UP001247307"/>
    </source>
</evidence>
<dbReference type="GO" id="GO:0009002">
    <property type="term" value="F:serine-type D-Ala-D-Ala carboxypeptidase activity"/>
    <property type="evidence" value="ECO:0007669"/>
    <property type="project" value="UniProtKB-EC"/>
</dbReference>
<dbReference type="EMBL" id="JAVDUI010000001">
    <property type="protein sequence ID" value="MDR6891993.1"/>
    <property type="molecule type" value="Genomic_DNA"/>
</dbReference>
<dbReference type="InterPro" id="IPR000667">
    <property type="entry name" value="Peptidase_S13"/>
</dbReference>
<dbReference type="Pfam" id="PF02113">
    <property type="entry name" value="Peptidase_S13"/>
    <property type="match status" value="1"/>
</dbReference>
<organism evidence="5 6">
    <name type="scientific">Falsarthrobacter nasiphocae</name>
    <dbReference type="NCBI Taxonomy" id="189863"/>
    <lineage>
        <taxon>Bacteria</taxon>
        <taxon>Bacillati</taxon>
        <taxon>Actinomycetota</taxon>
        <taxon>Actinomycetes</taxon>
        <taxon>Micrococcales</taxon>
        <taxon>Micrococcaceae</taxon>
        <taxon>Falsarthrobacter</taxon>
    </lineage>
</organism>
<keyword evidence="5" id="KW-0645">Protease</keyword>
<feature type="chain" id="PRO_5042017083" evidence="4">
    <location>
        <begin position="27"/>
        <end position="473"/>
    </location>
</feature>
<dbReference type="GO" id="GO:0006508">
    <property type="term" value="P:proteolysis"/>
    <property type="evidence" value="ECO:0007669"/>
    <property type="project" value="InterPro"/>
</dbReference>
<dbReference type="PANTHER" id="PTHR30023:SF0">
    <property type="entry name" value="PENICILLIN-SENSITIVE CARBOXYPEPTIDASE A"/>
    <property type="match status" value="1"/>
</dbReference>
<dbReference type="Proteomes" id="UP001247307">
    <property type="component" value="Unassembled WGS sequence"/>
</dbReference>
<evidence type="ECO:0000256" key="3">
    <source>
        <dbReference type="SAM" id="MobiDB-lite"/>
    </source>
</evidence>
<feature type="region of interest" description="Disordered" evidence="3">
    <location>
        <begin position="28"/>
        <end position="84"/>
    </location>
</feature>
<dbReference type="InterPro" id="IPR012338">
    <property type="entry name" value="Beta-lactam/transpept-like"/>
</dbReference>
<gene>
    <name evidence="5" type="ORF">J2S35_000933</name>
</gene>
<dbReference type="PRINTS" id="PR00922">
    <property type="entry name" value="DADACBPTASE3"/>
</dbReference>
<dbReference type="EC" id="3.4.16.4" evidence="5"/>
<keyword evidence="5" id="KW-0121">Carboxypeptidase</keyword>
<dbReference type="Gene3D" id="3.40.710.10">
    <property type="entry name" value="DD-peptidase/beta-lactamase superfamily"/>
    <property type="match status" value="2"/>
</dbReference>
<proteinExistence type="inferred from homology"/>
<comment type="caution">
    <text evidence="5">The sequence shown here is derived from an EMBL/GenBank/DDBJ whole genome shotgun (WGS) entry which is preliminary data.</text>
</comment>
<evidence type="ECO:0000256" key="1">
    <source>
        <dbReference type="ARBA" id="ARBA00006096"/>
    </source>
</evidence>
<dbReference type="SUPFAM" id="SSF56601">
    <property type="entry name" value="beta-lactamase/transpeptidase-like"/>
    <property type="match status" value="1"/>
</dbReference>
<evidence type="ECO:0000313" key="5">
    <source>
        <dbReference type="EMBL" id="MDR6891993.1"/>
    </source>
</evidence>
<dbReference type="PANTHER" id="PTHR30023">
    <property type="entry name" value="D-ALANYL-D-ALANINE CARBOXYPEPTIDASE"/>
    <property type="match status" value="1"/>
</dbReference>
<sequence>MRTRTPFVAALSAVIGASLGVSSALLAPPPVPDAASSSLQGTTTSPPPPSAAGSAAPSSSQPGAGDAGLSRARESAKAALAEAPSVAGQAMRGSVVDLETGEQLAEAGAAKPFPPASSVKLVSAAAILDGLGAERTLKTRVSRGATATTLVLSGEGDALLGVGAGRPGEVNGRAGIATLAAAAAKALVSGGADMPASLTLAVDDSLFPEPLNPAWPDGDLATGQMTRLSPFAVNGAFAEEGADAGLRVADPAMTVGRALAEALSREVAAASGRSVSVTAVRGAAGKAGAELAAVTSAPVGDQVEFAMARSDNYVMEALARAAAREKGLPATSAGVARLMRERLAALTPHPGEIVPVDASGLSADNVVTARSMAGLLRALATSPDPAAREEMRGLPVAGLTGTLAERFVATKAIPGQGLVRAKTGTLNGTSVLAGFAVTPDHRRVVFIFAYDGIEGGLTEARQALDIAAARLVS</sequence>
<dbReference type="EC" id="3.4.21.-" evidence="5"/>
<reference evidence="5" key="1">
    <citation type="submission" date="2023-07" db="EMBL/GenBank/DDBJ databases">
        <title>Sequencing the genomes of 1000 actinobacteria strains.</title>
        <authorList>
            <person name="Klenk H.-P."/>
        </authorList>
    </citation>
    <scope>NUCLEOTIDE SEQUENCE</scope>
    <source>
        <strain evidence="5">DSM 13988</strain>
    </source>
</reference>
<evidence type="ECO:0000256" key="4">
    <source>
        <dbReference type="SAM" id="SignalP"/>
    </source>
</evidence>
<dbReference type="GO" id="GO:0000270">
    <property type="term" value="P:peptidoglycan metabolic process"/>
    <property type="evidence" value="ECO:0007669"/>
    <property type="project" value="TreeGrafter"/>
</dbReference>